<dbReference type="Proteomes" id="UP000054988">
    <property type="component" value="Unassembled WGS sequence"/>
</dbReference>
<comment type="caution">
    <text evidence="4">The sequence shown here is derived from an EMBL/GenBank/DDBJ whole genome shotgun (WGS) entry which is preliminary data.</text>
</comment>
<protein>
    <recommendedName>
        <fullName evidence="3">Yeast cell wall synthesis Kre9/Knh1-like N-terminal domain-containing protein</fullName>
    </recommendedName>
</protein>
<feature type="chain" id="PRO_5006901735" description="Yeast cell wall synthesis Kre9/Knh1-like N-terminal domain-containing protein" evidence="2">
    <location>
        <begin position="29"/>
        <end position="123"/>
    </location>
</feature>
<sequence length="123" mass="13258">MFLMQPISSIMYAFKSLIAASLLSCALALQISTPSAAKAGADVPITWQSNPNDASDFTLFLLDNNNLPFGLEQNFGKFQTTDGQAIVTFDSDLSTEKTYVLRAVNSENVDFVYASSAAFTLVA</sequence>
<evidence type="ECO:0000259" key="3">
    <source>
        <dbReference type="Pfam" id="PF10342"/>
    </source>
</evidence>
<reference evidence="4 5" key="1">
    <citation type="submission" date="2015-12" db="EMBL/GenBank/DDBJ databases">
        <title>Draft genome sequence of Moniliophthora roreri, the causal agent of frosty pod rot of cacao.</title>
        <authorList>
            <person name="Aime M.C."/>
            <person name="Diaz-Valderrama J.R."/>
            <person name="Kijpornyongpan T."/>
            <person name="Phillips-Mora W."/>
        </authorList>
    </citation>
    <scope>NUCLEOTIDE SEQUENCE [LARGE SCALE GENOMIC DNA]</scope>
    <source>
        <strain evidence="4 5">MCA 2952</strain>
    </source>
</reference>
<dbReference type="AlphaFoldDB" id="A0A0W0FE57"/>
<evidence type="ECO:0000313" key="4">
    <source>
        <dbReference type="EMBL" id="KTB34516.1"/>
    </source>
</evidence>
<evidence type="ECO:0000256" key="2">
    <source>
        <dbReference type="SAM" id="SignalP"/>
    </source>
</evidence>
<dbReference type="EMBL" id="LATX01002067">
    <property type="protein sequence ID" value="KTB34516.1"/>
    <property type="molecule type" value="Genomic_DNA"/>
</dbReference>
<dbReference type="InterPro" id="IPR018466">
    <property type="entry name" value="Kre9/Knh1-like_N"/>
</dbReference>
<evidence type="ECO:0000256" key="1">
    <source>
        <dbReference type="ARBA" id="ARBA00022729"/>
    </source>
</evidence>
<keyword evidence="1 2" id="KW-0732">Signal</keyword>
<accession>A0A0W0FE57</accession>
<evidence type="ECO:0000313" key="5">
    <source>
        <dbReference type="Proteomes" id="UP000054988"/>
    </source>
</evidence>
<name>A0A0W0FE57_MONRR</name>
<gene>
    <name evidence="4" type="ORF">WG66_12901</name>
</gene>
<feature type="signal peptide" evidence="2">
    <location>
        <begin position="1"/>
        <end position="28"/>
    </location>
</feature>
<feature type="domain" description="Yeast cell wall synthesis Kre9/Knh1-like N-terminal" evidence="3">
    <location>
        <begin position="37"/>
        <end position="121"/>
    </location>
</feature>
<proteinExistence type="predicted"/>
<dbReference type="Pfam" id="PF10342">
    <property type="entry name" value="Kre9_KNH"/>
    <property type="match status" value="1"/>
</dbReference>
<organism evidence="4 5">
    <name type="scientific">Moniliophthora roreri</name>
    <name type="common">Frosty pod rot fungus</name>
    <name type="synonym">Monilia roreri</name>
    <dbReference type="NCBI Taxonomy" id="221103"/>
    <lineage>
        <taxon>Eukaryota</taxon>
        <taxon>Fungi</taxon>
        <taxon>Dikarya</taxon>
        <taxon>Basidiomycota</taxon>
        <taxon>Agaricomycotina</taxon>
        <taxon>Agaricomycetes</taxon>
        <taxon>Agaricomycetidae</taxon>
        <taxon>Agaricales</taxon>
        <taxon>Marasmiineae</taxon>
        <taxon>Marasmiaceae</taxon>
        <taxon>Moniliophthora</taxon>
    </lineage>
</organism>